<evidence type="ECO:0000313" key="4">
    <source>
        <dbReference type="EMBL" id="NDV30123.1"/>
    </source>
</evidence>
<accession>A0A6B2KZD3</accession>
<dbReference type="PROSITE" id="PS50089">
    <property type="entry name" value="ZF_RING_2"/>
    <property type="match status" value="1"/>
</dbReference>
<reference evidence="4" key="1">
    <citation type="journal article" date="2020" name="J. Eukaryot. Microbiol.">
        <title>De novo Sequencing, Assembly and Annotation of the Transcriptome for the Free-Living Testate Amoeba Arcella intermedia.</title>
        <authorList>
            <person name="Ribeiro G.M."/>
            <person name="Porfirio-Sousa A.L."/>
            <person name="Maurer-Alcala X.X."/>
            <person name="Katz L.A."/>
            <person name="Lahr D.J.G."/>
        </authorList>
    </citation>
    <scope>NUCLEOTIDE SEQUENCE</scope>
</reference>
<evidence type="ECO:0000259" key="3">
    <source>
        <dbReference type="PROSITE" id="PS50089"/>
    </source>
</evidence>
<dbReference type="GO" id="GO:0043022">
    <property type="term" value="F:ribosome binding"/>
    <property type="evidence" value="ECO:0007669"/>
    <property type="project" value="TreeGrafter"/>
</dbReference>
<evidence type="ECO:0000256" key="2">
    <source>
        <dbReference type="SAM" id="MobiDB-lite"/>
    </source>
</evidence>
<dbReference type="InterPro" id="IPR044288">
    <property type="entry name" value="ZNF598/HEL2"/>
</dbReference>
<dbReference type="GO" id="GO:0008270">
    <property type="term" value="F:zinc ion binding"/>
    <property type="evidence" value="ECO:0007669"/>
    <property type="project" value="UniProtKB-KW"/>
</dbReference>
<dbReference type="InterPro" id="IPR013083">
    <property type="entry name" value="Znf_RING/FYVE/PHD"/>
</dbReference>
<feature type="region of interest" description="Disordered" evidence="2">
    <location>
        <begin position="504"/>
        <end position="606"/>
    </location>
</feature>
<dbReference type="InterPro" id="IPR013087">
    <property type="entry name" value="Znf_C2H2_type"/>
</dbReference>
<evidence type="ECO:0000256" key="1">
    <source>
        <dbReference type="PROSITE-ProRule" id="PRU00175"/>
    </source>
</evidence>
<dbReference type="SMART" id="SM00355">
    <property type="entry name" value="ZnF_C2H2"/>
    <property type="match status" value="4"/>
</dbReference>
<dbReference type="PANTHER" id="PTHR22938:SF0">
    <property type="entry name" value="E3 UBIQUITIN-PROTEIN LIGASE ZNF598"/>
    <property type="match status" value="1"/>
</dbReference>
<dbReference type="GO" id="GO:0061630">
    <property type="term" value="F:ubiquitin protein ligase activity"/>
    <property type="evidence" value="ECO:0007669"/>
    <property type="project" value="InterPro"/>
</dbReference>
<keyword evidence="1" id="KW-0863">Zinc-finger</keyword>
<dbReference type="InterPro" id="IPR001841">
    <property type="entry name" value="Znf_RING"/>
</dbReference>
<dbReference type="Pfam" id="PF25447">
    <property type="entry name" value="RING_ZNF598"/>
    <property type="match status" value="1"/>
</dbReference>
<dbReference type="InterPro" id="IPR056437">
    <property type="entry name" value="Znf-C2H2_ZNF598/HEL2"/>
</dbReference>
<dbReference type="GO" id="GO:0072344">
    <property type="term" value="P:rescue of stalled ribosome"/>
    <property type="evidence" value="ECO:0007669"/>
    <property type="project" value="InterPro"/>
</dbReference>
<proteinExistence type="predicted"/>
<dbReference type="AlphaFoldDB" id="A0A6B2KZD3"/>
<dbReference type="PANTHER" id="PTHR22938">
    <property type="entry name" value="ZINC FINGER PROTEIN 598"/>
    <property type="match status" value="1"/>
</dbReference>
<sequence length="606" mass="69284">MNAAPVSIAKLDDLPCDTSYRTQKNLTRIHDYTESHMTVTDDCLVCCEKIVFHTVGECNHRAVCSLCSMKMRTLFSDMECPICKISLDSVVYTKDVVKKYAEYDMRSLIYEKSFKAFFEDTIHLFESRKLWNFQCTLCGQSPLPTLKALKDHLSQVHKRFYCEICLKDRKVFLHEQVLYSQEGLKEHGVSGNPELQIKPHPVCLHCKKKGKPMKFFSDDQLFEHCTEQHETCFICDKNGIRYQYFKNYTHLESHFRNKHFLCEDVRCLAMRFIVFSDPLELQRHQLASHHTSMSKEESRHLRMVSLEKAVDERDQKPDRTSMVLRFDTFKEDNLPTPSLPLAYTSPSSPPPRMSQEEREERNLELLKALEDFFGKERHCIKQLHKLGQDYFNGLVDVSKYYGDVISIFGGANETTINLFMEIVHLFPSSQEHKETEVIEHHAKTLQMKSQFPNLGIEDQSMSAPSWGNRSSAGSVPFPSLSPDVEALNAIDTGSVTWGKEKAIQTQAKKLPPKHTQPTPTKPKAEDTPTDKFPTLPTYQQYVALSGAGRGTPKPLPFTTPTHQPGTGRGWSTPLQTQPQPQPSQPSPSQSSTEKKKKEKKVVAAWG</sequence>
<dbReference type="EMBL" id="GIBP01001154">
    <property type="protein sequence ID" value="NDV30123.1"/>
    <property type="molecule type" value="Transcribed_RNA"/>
</dbReference>
<dbReference type="Gene3D" id="3.30.40.10">
    <property type="entry name" value="Zinc/RING finger domain, C3HC4 (zinc finger)"/>
    <property type="match status" value="1"/>
</dbReference>
<dbReference type="Pfam" id="PF23230">
    <property type="entry name" value="zf-C2H2_13"/>
    <property type="match status" value="1"/>
</dbReference>
<feature type="domain" description="RING-type" evidence="3">
    <location>
        <begin position="43"/>
        <end position="84"/>
    </location>
</feature>
<dbReference type="GO" id="GO:0016567">
    <property type="term" value="P:protein ubiquitination"/>
    <property type="evidence" value="ECO:0007669"/>
    <property type="project" value="TreeGrafter"/>
</dbReference>
<name>A0A6B2KZD3_9EUKA</name>
<feature type="region of interest" description="Disordered" evidence="2">
    <location>
        <begin position="335"/>
        <end position="359"/>
    </location>
</feature>
<protein>
    <recommendedName>
        <fullName evidence="3">RING-type domain-containing protein</fullName>
    </recommendedName>
</protein>
<keyword evidence="1" id="KW-0862">Zinc</keyword>
<keyword evidence="1" id="KW-0479">Metal-binding</keyword>
<organism evidence="4">
    <name type="scientific">Arcella intermedia</name>
    <dbReference type="NCBI Taxonomy" id="1963864"/>
    <lineage>
        <taxon>Eukaryota</taxon>
        <taxon>Amoebozoa</taxon>
        <taxon>Tubulinea</taxon>
        <taxon>Elardia</taxon>
        <taxon>Arcellinida</taxon>
        <taxon>Sphaerothecina</taxon>
        <taxon>Arcellidae</taxon>
        <taxon>Arcella</taxon>
    </lineage>
</organism>